<keyword evidence="2" id="KW-0547">Nucleotide-binding</keyword>
<dbReference type="GO" id="GO:0004016">
    <property type="term" value="F:adenylate cyclase activity"/>
    <property type="evidence" value="ECO:0007669"/>
    <property type="project" value="TreeGrafter"/>
</dbReference>
<accession>A0A9P8CV77</accession>
<dbReference type="Proteomes" id="UP000717515">
    <property type="component" value="Unassembled WGS sequence"/>
</dbReference>
<dbReference type="InterPro" id="IPR000719">
    <property type="entry name" value="Prot_kinase_dom"/>
</dbReference>
<dbReference type="EC" id="4.6.1.2" evidence="1"/>
<dbReference type="Pfam" id="PF13407">
    <property type="entry name" value="Peripla_BP_4"/>
    <property type="match status" value="1"/>
</dbReference>
<protein>
    <recommendedName>
        <fullName evidence="1">guanylate cyclase</fullName>
        <ecNumber evidence="1">4.6.1.2</ecNumber>
    </recommendedName>
</protein>
<dbReference type="Gene3D" id="1.10.287.130">
    <property type="match status" value="1"/>
</dbReference>
<keyword evidence="4" id="KW-0141">cGMP biosynthesis</keyword>
<organism evidence="8 9">
    <name type="scientific">Mortierella alpina</name>
    <name type="common">Oleaginous fungus</name>
    <name type="synonym">Mortierella renispora</name>
    <dbReference type="NCBI Taxonomy" id="64518"/>
    <lineage>
        <taxon>Eukaryota</taxon>
        <taxon>Fungi</taxon>
        <taxon>Fungi incertae sedis</taxon>
        <taxon>Mucoromycota</taxon>
        <taxon>Mortierellomycotina</taxon>
        <taxon>Mortierellomycetes</taxon>
        <taxon>Mortierellales</taxon>
        <taxon>Mortierellaceae</taxon>
        <taxon>Mortierella</taxon>
    </lineage>
</organism>
<dbReference type="GO" id="GO:0004383">
    <property type="term" value="F:guanylate cyclase activity"/>
    <property type="evidence" value="ECO:0007669"/>
    <property type="project" value="UniProtKB-EC"/>
</dbReference>
<dbReference type="PANTHER" id="PTHR11920">
    <property type="entry name" value="GUANYLYL CYCLASE"/>
    <property type="match status" value="1"/>
</dbReference>
<dbReference type="SMART" id="SM01411">
    <property type="entry name" value="Ephrin_rec_like"/>
    <property type="match status" value="1"/>
</dbReference>
<dbReference type="InterPro" id="IPR001245">
    <property type="entry name" value="Ser-Thr/Tyr_kinase_cat_dom"/>
</dbReference>
<dbReference type="SUPFAM" id="SSF56112">
    <property type="entry name" value="Protein kinase-like (PK-like)"/>
    <property type="match status" value="1"/>
</dbReference>
<gene>
    <name evidence="8" type="ORF">KVV02_002859</name>
</gene>
<evidence type="ECO:0000256" key="3">
    <source>
        <dbReference type="ARBA" id="ARBA00023239"/>
    </source>
</evidence>
<dbReference type="GO" id="GO:0005886">
    <property type="term" value="C:plasma membrane"/>
    <property type="evidence" value="ECO:0007669"/>
    <property type="project" value="TreeGrafter"/>
</dbReference>
<feature type="compositionally biased region" description="Basic residues" evidence="5">
    <location>
        <begin position="1055"/>
        <end position="1066"/>
    </location>
</feature>
<evidence type="ECO:0000256" key="5">
    <source>
        <dbReference type="SAM" id="MobiDB-lite"/>
    </source>
</evidence>
<dbReference type="InterPro" id="IPR028082">
    <property type="entry name" value="Peripla_BP_I"/>
</dbReference>
<dbReference type="SUPFAM" id="SSF53822">
    <property type="entry name" value="Periplasmic binding protein-like I"/>
    <property type="match status" value="1"/>
</dbReference>
<dbReference type="EMBL" id="JAIFTL010000398">
    <property type="protein sequence ID" value="KAG9319671.1"/>
    <property type="molecule type" value="Genomic_DNA"/>
</dbReference>
<dbReference type="GO" id="GO:0005524">
    <property type="term" value="F:ATP binding"/>
    <property type="evidence" value="ECO:0007669"/>
    <property type="project" value="InterPro"/>
</dbReference>
<dbReference type="InterPro" id="IPR025997">
    <property type="entry name" value="SBP_2_dom"/>
</dbReference>
<name>A0A9P8CV77_MORAP</name>
<evidence type="ECO:0000256" key="2">
    <source>
        <dbReference type="ARBA" id="ARBA00022741"/>
    </source>
</evidence>
<feature type="region of interest" description="Disordered" evidence="5">
    <location>
        <begin position="851"/>
        <end position="893"/>
    </location>
</feature>
<dbReference type="GO" id="GO:0007168">
    <property type="term" value="P:receptor guanylyl cyclase signaling pathway"/>
    <property type="evidence" value="ECO:0007669"/>
    <property type="project" value="TreeGrafter"/>
</dbReference>
<feature type="region of interest" description="Disordered" evidence="5">
    <location>
        <begin position="1054"/>
        <end position="1097"/>
    </location>
</feature>
<dbReference type="InterPro" id="IPR050401">
    <property type="entry name" value="Cyclic_nucleotide_synthase"/>
</dbReference>
<dbReference type="Gene3D" id="3.40.50.2300">
    <property type="match status" value="2"/>
</dbReference>
<evidence type="ECO:0000256" key="4">
    <source>
        <dbReference type="ARBA" id="ARBA00023293"/>
    </source>
</evidence>
<dbReference type="PANTHER" id="PTHR11920:SF502">
    <property type="entry name" value="GUANYLATE CYCLASE"/>
    <property type="match status" value="1"/>
</dbReference>
<dbReference type="SUPFAM" id="SSF57184">
    <property type="entry name" value="Growth factor receptor domain"/>
    <property type="match status" value="1"/>
</dbReference>
<keyword evidence="3" id="KW-0456">Lyase</keyword>
<dbReference type="InterPro" id="IPR011641">
    <property type="entry name" value="Tyr-kin_ephrin_A/B_rcpt-like"/>
</dbReference>
<keyword evidence="6" id="KW-1133">Transmembrane helix</keyword>
<dbReference type="Pfam" id="PF07699">
    <property type="entry name" value="Ephrin_rec_like"/>
    <property type="match status" value="1"/>
</dbReference>
<keyword evidence="6" id="KW-0812">Transmembrane</keyword>
<evidence type="ECO:0000256" key="6">
    <source>
        <dbReference type="SAM" id="Phobius"/>
    </source>
</evidence>
<evidence type="ECO:0000259" key="7">
    <source>
        <dbReference type="PROSITE" id="PS50011"/>
    </source>
</evidence>
<dbReference type="InterPro" id="IPR009030">
    <property type="entry name" value="Growth_fac_rcpt_cys_sf"/>
</dbReference>
<dbReference type="GO" id="GO:0004672">
    <property type="term" value="F:protein kinase activity"/>
    <property type="evidence" value="ECO:0007669"/>
    <property type="project" value="InterPro"/>
</dbReference>
<dbReference type="Gene3D" id="1.10.510.10">
    <property type="entry name" value="Transferase(Phosphotransferase) domain 1"/>
    <property type="match status" value="2"/>
</dbReference>
<dbReference type="InterPro" id="IPR011009">
    <property type="entry name" value="Kinase-like_dom_sf"/>
</dbReference>
<reference evidence="8" key="1">
    <citation type="submission" date="2021-07" db="EMBL/GenBank/DDBJ databases">
        <title>Draft genome of Mortierella alpina, strain LL118, isolated from an aspen leaf litter sample.</title>
        <authorList>
            <person name="Yang S."/>
            <person name="Vinatzer B.A."/>
        </authorList>
    </citation>
    <scope>NUCLEOTIDE SEQUENCE</scope>
    <source>
        <strain evidence="8">LL118</strain>
    </source>
</reference>
<sequence length="1352" mass="148925">MRGPGSVSLNARSPHRPVTRSTMAAATFVRPSPLWTMAILLLGLLGRLNAALAQRSPPAWNDTNGLGYTNTTIHPIAWPACDGQLNRSYRISLVTHALAIIGDDTKLDAKAFLPYTITDEMAGVDYDVQRMVSAIDNAIRIPVDALIVSIPDYENLREPIMRAKNSGIPVIAVYSGLAAAKEMGILAVMSDDFESGRIIGKQLVKDGVKDFVCVSGSVRIPALLQRCEGVLRAFRDAGSHIPGDIRNRVIYVSRSRNSTQPSATRQIADTIISRTDVTGIVYLTAPTFLDINPPLAALLMNVRKFKYAAFDFNPKMMRAFSTGSLDYSTAGLIYLQTLIPILLLYVQLNFGEKVVQDYISTGPKLVTSENAKNFREQESWTVSAFMDHARKFSIITGGTPADERWSSVATGIDDAARLLNWSATEYRYESPVQPEAILHTINIALNDTATQGLIVGNSFSSSIQFAVNRTSQMVPGRTAASNKTMHLACDRIGGRPAYDLDCDGLEPWNYTTDQVLPLPIVGMGSSFNWTDYPQLSWVGENGYAAGIEYAETLLQAGSRQPLCVVVSDEPEQDMLMCHGLYDRMAVGLGSGVLPSFDTFCVRLSNADFISPARKMAELAKQYPYDAIHSTSTTMFELVRYLVTVKIVATNVLLTTTGRSSTALTEFVHRRVLKLWSQRSYLNGFMAVFQLALSTVVQDKAWDSIAIGPAQVDFVCDKGHYFAIDNARNSLYCRLPSGLHAGQPYCHPCPAQTYSDSVNSEKCTDCPAGTYTNTTGSTTCLNCEDTGRYSPACQDYFLVKQKVTNNLLAIFLPIGLVLLALLVAGLIMYYLRTQKRNKKILDDSWQLSYSRLMGHEPDSGPGDSDDDPNSNLEKGSVLPMKETSYPNASNLRPTAKFNRSHSTFIGGSSGIQPMDESGRAIGVYRNLPVFIRRIGGSKVNLTRKLRIEIMDVMELRHPKLVELVGVCLQPPDICIVYEHCSKGTLSEVLANPDLNFNWLFKLSFMSDISRGMEFLHNSKIQYHGDLRSSNCLITSRWEVKVGGVFGLTELLETQHHGHGHGHGRGHGHANANADGENEPGTGVLNPLSGGDDGAGVDGKANRSSLVRINSRISDGSVLSLPEQARSIQEELDADGEPYTIAKSAKEIQNGLWVAPENLIHRRPVFFKKSSRAGDVYSAGIVFNEIMTRSSPYARHLQELDPIEGVSVLLDRIKFEDLRPDFLTGDSSDESIGTVNYLIHNCLQPEPSMRPTFANILQRLKLISPDGDMIGCMAALLEKYANDMEELVRTRTMHLQTRTAELEEERLRTDALMADLEQSKNQAEAAATAKSNFLANMSHEIRYGYIILGGLFFF</sequence>
<dbReference type="GO" id="GO:0001653">
    <property type="term" value="F:peptide receptor activity"/>
    <property type="evidence" value="ECO:0007669"/>
    <property type="project" value="TreeGrafter"/>
</dbReference>
<feature type="domain" description="Protein kinase" evidence="7">
    <location>
        <begin position="896"/>
        <end position="1261"/>
    </location>
</feature>
<dbReference type="PROSITE" id="PS50011">
    <property type="entry name" value="PROTEIN_KINASE_DOM"/>
    <property type="match status" value="1"/>
</dbReference>
<feature type="transmembrane region" description="Helical" evidence="6">
    <location>
        <begin position="806"/>
        <end position="830"/>
    </location>
</feature>
<evidence type="ECO:0000313" key="8">
    <source>
        <dbReference type="EMBL" id="KAG9319671.1"/>
    </source>
</evidence>
<dbReference type="Pfam" id="PF07714">
    <property type="entry name" value="PK_Tyr_Ser-Thr"/>
    <property type="match status" value="1"/>
</dbReference>
<keyword evidence="6" id="KW-0472">Membrane</keyword>
<proteinExistence type="predicted"/>
<dbReference type="Gene3D" id="2.10.50.10">
    <property type="entry name" value="Tumor Necrosis Factor Receptor, subunit A, domain 2"/>
    <property type="match status" value="1"/>
</dbReference>
<evidence type="ECO:0000313" key="9">
    <source>
        <dbReference type="Proteomes" id="UP000717515"/>
    </source>
</evidence>
<evidence type="ECO:0000256" key="1">
    <source>
        <dbReference type="ARBA" id="ARBA00012202"/>
    </source>
</evidence>
<comment type="caution">
    <text evidence="8">The sequence shown here is derived from an EMBL/GenBank/DDBJ whole genome shotgun (WGS) entry which is preliminary data.</text>
</comment>